<dbReference type="OrthoDB" id="9759996at2"/>
<protein>
    <recommendedName>
        <fullName evidence="3">Dicarboxylate transport domain-containing protein</fullName>
    </recommendedName>
</protein>
<evidence type="ECO:0000313" key="2">
    <source>
        <dbReference type="Proteomes" id="UP000006764"/>
    </source>
</evidence>
<dbReference type="AlphaFoldDB" id="A0A0B4XLG1"/>
<dbReference type="Proteomes" id="UP000006764">
    <property type="component" value="Chromosome"/>
</dbReference>
<reference evidence="1 2" key="1">
    <citation type="journal article" date="2012" name="J. Bacteriol.">
        <title>Genome sequence of an alkane-degrading bacterium, Alcanivorax pacificus type strain W11-5, isolated from deep sea sediment.</title>
        <authorList>
            <person name="Lai Q."/>
            <person name="Shao Z."/>
        </authorList>
    </citation>
    <scope>NUCLEOTIDE SEQUENCE [LARGE SCALE GENOMIC DNA]</scope>
    <source>
        <strain evidence="1 2">W11-5</strain>
    </source>
</reference>
<dbReference type="STRING" id="391936.S7S_04000"/>
<organism evidence="1 2">
    <name type="scientific">Isoalcanivorax pacificus W11-5</name>
    <dbReference type="NCBI Taxonomy" id="391936"/>
    <lineage>
        <taxon>Bacteria</taxon>
        <taxon>Pseudomonadati</taxon>
        <taxon>Pseudomonadota</taxon>
        <taxon>Gammaproteobacteria</taxon>
        <taxon>Oceanospirillales</taxon>
        <taxon>Alcanivoracaceae</taxon>
        <taxon>Isoalcanivorax</taxon>
    </lineage>
</organism>
<sequence>MTHADTPRHRGRRIALWLSGVLLLGLLGCLLWALLAWRASGLTVQGVRWQAGVQVAHWNWTQDGCVVASGDGFRWSFQWPLSISLDQLDWHDCPTPGERSAPLRLPDIPWIPPLDVQIGRLTVAGLPPLAVSVHQRDQRWQFHAVHRDSHATATLARASGDWTLDAELVLSQCWPDALGTLALQGAGQLRDGLPEGEFSATGTQLGYVGQSQRADVSLQAQLQQRQWQAALHLSDPVALPAGWQLAAGDTLSAAGHLDQGIEQVSLSARASGPQGEAHLMLATDAPGIAQGQGRLTLTGKQLGGEVPLHWTRDTLTLSPAQLTLPAQVSLAWETPLAIPLAAEGIVALPLHARWEALHLTTHDSEVAWRGADWHWRGALALAGEYAGYRVRAAWQGDADAGGVRGAPLTLAVRDADLRLDVTVPTAQLSAPAWRTDARFTGQYQDFPLTGRVQAEFHDGQWQGRLRGDSRLVMLDQGGELHLDMPWRLTADNRLQLMPGELRLQRGLLGTLLLRPMTLRNTAPVTLDGDGAHGRFALHADGAVAERWRIPVITGELIARGRAGEMTLQVPDWQSRLAASASLTGDDMAGHVSVTSPLSPAMSDGLSVIFRGGLLEAQGDWQWRDDGPYIEGGLRLRDLQLDWGGITASGGAGELAMRVHGEQVTLASRGPITLTELDIGTPIRNLRMTLEHADLITWSLSDIYADVLGGYLRAPALDWPSPAFQPVVISRISLDQVAALQTDPVVQLAGRVGGYLPLQLGTDSVAVQGGRLANEEPLALLLMPSSSTSAMAGANRAVQLALDSLSVLQISDFQASLDMTADGWLDAAVTIRGENPQQRRLPVVFNYTHRENVLVLLRSLRIGDEISRQVMDKLPQPGR</sequence>
<dbReference type="EMBL" id="CP004387">
    <property type="protein sequence ID" value="AJD47222.1"/>
    <property type="molecule type" value="Genomic_DNA"/>
</dbReference>
<dbReference type="InterPro" id="IPR021730">
    <property type="entry name" value="YdbH"/>
</dbReference>
<evidence type="ECO:0008006" key="3">
    <source>
        <dbReference type="Google" id="ProtNLM"/>
    </source>
</evidence>
<keyword evidence="2" id="KW-1185">Reference proteome</keyword>
<evidence type="ECO:0000313" key="1">
    <source>
        <dbReference type="EMBL" id="AJD47222.1"/>
    </source>
</evidence>
<gene>
    <name evidence="1" type="ORF">S7S_04000</name>
</gene>
<dbReference type="HOGENOM" id="CLU_322305_0_0_6"/>
<name>A0A0B4XLG1_9GAMM</name>
<accession>A0A0B4XLG1</accession>
<dbReference type="Pfam" id="PF11739">
    <property type="entry name" value="YdbH-like"/>
    <property type="match status" value="1"/>
</dbReference>
<dbReference type="RefSeq" id="WP_008738076.1">
    <property type="nucleotide sequence ID" value="NZ_CP004387.1"/>
</dbReference>
<proteinExistence type="predicted"/>
<dbReference type="KEGG" id="apac:S7S_04000"/>